<keyword evidence="2" id="KW-1185">Reference proteome</keyword>
<reference evidence="1" key="2">
    <citation type="journal article" date="2023" name="IMA Fungus">
        <title>Comparative genomic study of the Penicillium genus elucidates a diverse pangenome and 15 lateral gene transfer events.</title>
        <authorList>
            <person name="Petersen C."/>
            <person name="Sorensen T."/>
            <person name="Nielsen M.R."/>
            <person name="Sondergaard T.E."/>
            <person name="Sorensen J.L."/>
            <person name="Fitzpatrick D.A."/>
            <person name="Frisvad J.C."/>
            <person name="Nielsen K.L."/>
        </authorList>
    </citation>
    <scope>NUCLEOTIDE SEQUENCE</scope>
    <source>
        <strain evidence="1">IBT 29495</strain>
    </source>
</reference>
<reference evidence="1" key="1">
    <citation type="submission" date="2022-12" db="EMBL/GenBank/DDBJ databases">
        <authorList>
            <person name="Petersen C."/>
        </authorList>
    </citation>
    <scope>NUCLEOTIDE SEQUENCE</scope>
    <source>
        <strain evidence="1">IBT 29495</strain>
    </source>
</reference>
<evidence type="ECO:0000313" key="2">
    <source>
        <dbReference type="Proteomes" id="UP001149954"/>
    </source>
</evidence>
<dbReference type="AlphaFoldDB" id="A0A9X0CC43"/>
<gene>
    <name evidence="1" type="ORF">N7463_001503</name>
</gene>
<accession>A0A9X0CC43</accession>
<dbReference type="EMBL" id="JAPWDS010000001">
    <property type="protein sequence ID" value="KAJ5521050.1"/>
    <property type="molecule type" value="Genomic_DNA"/>
</dbReference>
<organism evidence="1 2">
    <name type="scientific">Penicillium fimorum</name>
    <dbReference type="NCBI Taxonomy" id="1882269"/>
    <lineage>
        <taxon>Eukaryota</taxon>
        <taxon>Fungi</taxon>
        <taxon>Dikarya</taxon>
        <taxon>Ascomycota</taxon>
        <taxon>Pezizomycotina</taxon>
        <taxon>Eurotiomycetes</taxon>
        <taxon>Eurotiomycetidae</taxon>
        <taxon>Eurotiales</taxon>
        <taxon>Aspergillaceae</taxon>
        <taxon>Penicillium</taxon>
    </lineage>
</organism>
<protein>
    <submittedName>
        <fullName evidence="1">Uncharacterized protein</fullName>
    </submittedName>
</protein>
<name>A0A9X0CC43_9EURO</name>
<dbReference type="Proteomes" id="UP001149954">
    <property type="component" value="Unassembled WGS sequence"/>
</dbReference>
<proteinExistence type="predicted"/>
<evidence type="ECO:0000313" key="1">
    <source>
        <dbReference type="EMBL" id="KAJ5521050.1"/>
    </source>
</evidence>
<comment type="caution">
    <text evidence="1">The sequence shown here is derived from an EMBL/GenBank/DDBJ whole genome shotgun (WGS) entry which is preliminary data.</text>
</comment>
<sequence>MSFNEKVPSGVSVFTTIELWKGVWSSGFKAARGLAKVFWKPEEAFVQPSLEIENELTQLERLPINLSSAGKIETVDR</sequence>